<proteinExistence type="predicted"/>
<evidence type="ECO:0008006" key="3">
    <source>
        <dbReference type="Google" id="ProtNLM"/>
    </source>
</evidence>
<accession>A4CGR1</accession>
<evidence type="ECO:0000313" key="1">
    <source>
        <dbReference type="EMBL" id="EAR16119.1"/>
    </source>
</evidence>
<dbReference type="PROSITE" id="PS51257">
    <property type="entry name" value="PROKAR_LIPOPROTEIN"/>
    <property type="match status" value="1"/>
</dbReference>
<keyword evidence="2" id="KW-1185">Reference proteome</keyword>
<dbReference type="eggNOG" id="ENOG50337FM">
    <property type="taxonomic scope" value="Bacteria"/>
</dbReference>
<dbReference type="STRING" id="313596.RB2501_04455"/>
<dbReference type="KEGG" id="rbi:RB2501_04455"/>
<dbReference type="EMBL" id="CP001712">
    <property type="protein sequence ID" value="EAR16119.1"/>
    <property type="molecule type" value="Genomic_DNA"/>
</dbReference>
<organism evidence="1 2">
    <name type="scientific">Robiginitalea biformata (strain ATCC BAA-864 / DSM 15991 / KCTC 12146 / HTCC2501)</name>
    <dbReference type="NCBI Taxonomy" id="313596"/>
    <lineage>
        <taxon>Bacteria</taxon>
        <taxon>Pseudomonadati</taxon>
        <taxon>Bacteroidota</taxon>
        <taxon>Flavobacteriia</taxon>
        <taxon>Flavobacteriales</taxon>
        <taxon>Flavobacteriaceae</taxon>
        <taxon>Robiginitalea</taxon>
    </lineage>
</organism>
<dbReference type="HOGENOM" id="CLU_1883427_0_0_10"/>
<evidence type="ECO:0000313" key="2">
    <source>
        <dbReference type="Proteomes" id="UP000009049"/>
    </source>
</evidence>
<reference evidence="1 2" key="1">
    <citation type="journal article" date="2009" name="J. Bacteriol.">
        <title>Complete genome sequence of Robiginitalea biformata HTCC2501.</title>
        <authorList>
            <person name="Oh H.M."/>
            <person name="Giovannoni S.J."/>
            <person name="Lee K."/>
            <person name="Ferriera S."/>
            <person name="Johnson J."/>
            <person name="Cho J.C."/>
        </authorList>
    </citation>
    <scope>NUCLEOTIDE SEQUENCE [LARGE SCALE GENOMIC DNA]</scope>
    <source>
        <strain evidence="2">ATCC BAA-864 / HTCC2501 / KCTC 12146</strain>
    </source>
</reference>
<name>A4CGR1_ROBBH</name>
<protein>
    <recommendedName>
        <fullName evidence="3">Lipoprotein</fullName>
    </recommendedName>
</protein>
<gene>
    <name evidence="1" type="ordered locus">RB2501_04455</name>
</gene>
<dbReference type="AlphaFoldDB" id="A4CGR1"/>
<dbReference type="OrthoDB" id="1433917at2"/>
<dbReference type="Proteomes" id="UP000009049">
    <property type="component" value="Chromosome"/>
</dbReference>
<sequence>MGLNELRLIGMAWACCLVLGCKSTGPATAPAPIEHSILGSWEGCDGRVVTFTREPDGLILGHYSELGGLGKYGFTRLEEGYRIRRQGRGTYNGKVKWRDTKGNASWKNVVITIEIDNVFRSDGSDSCSAEMTRLDP</sequence>